<gene>
    <name evidence="3" type="ORF">K1Y72_31060</name>
</gene>
<dbReference type="PANTHER" id="PTHR34512">
    <property type="entry name" value="CELL SURFACE PROTEIN"/>
    <property type="match status" value="1"/>
</dbReference>
<evidence type="ECO:0000256" key="1">
    <source>
        <dbReference type="SAM" id="MobiDB-lite"/>
    </source>
</evidence>
<evidence type="ECO:0000259" key="2">
    <source>
        <dbReference type="PROSITE" id="PS50011"/>
    </source>
</evidence>
<dbReference type="Proteomes" id="UP000774570">
    <property type="component" value="Unassembled WGS sequence"/>
</dbReference>
<dbReference type="Pfam" id="PF13360">
    <property type="entry name" value="PQQ_2"/>
    <property type="match status" value="2"/>
</dbReference>
<dbReference type="InterPro" id="IPR018391">
    <property type="entry name" value="PQQ_b-propeller_rpt"/>
</dbReference>
<sequence length="746" mass="77071">MRALTPDDPERVGSHALLARLGAGAVGVVYLARSPGGRPVAVKLAHPGPEARARLLHEIAAVRALSGAFTAPLVDAGEAAERPWLATAYLAGVPLREAIATTGPLPPGAHDALAAGLAEAVTGLHRAGVAHNDLQPANVLLTELGPRLLDLGQAAPLGTPAAPGSGTPGFLPPEAVVQQRTQPPGPPPPTQPGGADAPAPAPAAPRQDAALGEARDVFSLAAVLVHAATGAGPFGDGPPDAVLYRTLHADPYVGGLADPAVQRLLWHCLARDPAARPKAADVLDFFGARVPAGTARGTDRLPPPLAARIVSAAAQIPPPEAEPWRDAPAPGRRTVLKRTLIAAGGVAALAGGGTAAALLLGGGKNGELWRSELPDDSLADLTALGDAVYAYSHDLGTCALDARTGKQRWRNREATASTQDTLRLAGDVLVLQNSGTVQALDVKTGTRRWQQFISGGPEPAVAVPLGLIAVHEVSEGRYDRRTVVCDLHTGQAKWQFDDIITGCALAFDGNTAYVPLKSEGLYGVLEARDAATGRLRWRTKVADTASYPLLTPLVGGGLVCTMGGDGYLHAYAADTGRPRWKTPLSGGAGTMVRDTACAAIAGGAVYTLTGDGVLQCFDLASGKQRWRFPTANGMTQEISRRLAVAGDVAVVITRKDLYGLGTADGRTRWRRTFGDDLLRLPVSDGMAYLDVVGGIQTVDVRTGAVTRTLSSSTYSMAGSPSAAGGRLFFYTYPNLVVAVPARASGS</sequence>
<dbReference type="Gene3D" id="1.10.510.10">
    <property type="entry name" value="Transferase(Phosphotransferase) domain 1"/>
    <property type="match status" value="1"/>
</dbReference>
<dbReference type="Gene3D" id="3.30.200.20">
    <property type="entry name" value="Phosphorylase Kinase, domain 1"/>
    <property type="match status" value="1"/>
</dbReference>
<dbReference type="InterPro" id="IPR011047">
    <property type="entry name" value="Quinoprotein_ADH-like_sf"/>
</dbReference>
<evidence type="ECO:0000313" key="3">
    <source>
        <dbReference type="EMBL" id="MBW8486845.1"/>
    </source>
</evidence>
<dbReference type="Pfam" id="PF00069">
    <property type="entry name" value="Pkinase"/>
    <property type="match status" value="1"/>
</dbReference>
<keyword evidence="3" id="KW-0418">Kinase</keyword>
<organism evidence="3 4">
    <name type="scientific">Actinomadura parmotrematis</name>
    <dbReference type="NCBI Taxonomy" id="2864039"/>
    <lineage>
        <taxon>Bacteria</taxon>
        <taxon>Bacillati</taxon>
        <taxon>Actinomycetota</taxon>
        <taxon>Actinomycetes</taxon>
        <taxon>Streptosporangiales</taxon>
        <taxon>Thermomonosporaceae</taxon>
        <taxon>Actinomadura</taxon>
    </lineage>
</organism>
<keyword evidence="4" id="KW-1185">Reference proteome</keyword>
<dbReference type="SUPFAM" id="SSF50998">
    <property type="entry name" value="Quinoprotein alcohol dehydrogenase-like"/>
    <property type="match status" value="2"/>
</dbReference>
<accession>A0ABS7G2A2</accession>
<name>A0ABS7G2A2_9ACTN</name>
<reference evidence="3 4" key="1">
    <citation type="submission" date="2021-07" db="EMBL/GenBank/DDBJ databases">
        <title>Actinomadura sp. PM05-2 isolated from lichen.</title>
        <authorList>
            <person name="Somphong A."/>
            <person name="Phongsopitanun W."/>
            <person name="Tanasupawat S."/>
            <person name="Peongsungnone V."/>
        </authorList>
    </citation>
    <scope>NUCLEOTIDE SEQUENCE [LARGE SCALE GENOMIC DNA]</scope>
    <source>
        <strain evidence="3 4">PM05-2</strain>
    </source>
</reference>
<dbReference type="InterPro" id="IPR000719">
    <property type="entry name" value="Prot_kinase_dom"/>
</dbReference>
<dbReference type="CDD" id="cd14014">
    <property type="entry name" value="STKc_PknB_like"/>
    <property type="match status" value="1"/>
</dbReference>
<dbReference type="Gene3D" id="2.130.10.10">
    <property type="entry name" value="YVTN repeat-like/Quinoprotein amine dehydrogenase"/>
    <property type="match status" value="2"/>
</dbReference>
<proteinExistence type="predicted"/>
<dbReference type="SUPFAM" id="SSF56112">
    <property type="entry name" value="Protein kinase-like (PK-like)"/>
    <property type="match status" value="1"/>
</dbReference>
<dbReference type="PROSITE" id="PS50011">
    <property type="entry name" value="PROTEIN_KINASE_DOM"/>
    <property type="match status" value="1"/>
</dbReference>
<dbReference type="RefSeq" id="WP_220170084.1">
    <property type="nucleotide sequence ID" value="NZ_JAIBOA010000027.1"/>
</dbReference>
<dbReference type="SMART" id="SM00564">
    <property type="entry name" value="PQQ"/>
    <property type="match status" value="6"/>
</dbReference>
<dbReference type="PANTHER" id="PTHR34512:SF30">
    <property type="entry name" value="OUTER MEMBRANE PROTEIN ASSEMBLY FACTOR BAMB"/>
    <property type="match status" value="1"/>
</dbReference>
<evidence type="ECO:0000313" key="4">
    <source>
        <dbReference type="Proteomes" id="UP000774570"/>
    </source>
</evidence>
<feature type="domain" description="Protein kinase" evidence="2">
    <location>
        <begin position="15"/>
        <end position="286"/>
    </location>
</feature>
<protein>
    <submittedName>
        <fullName evidence="3">Serine/threonine-protein kinase</fullName>
    </submittedName>
</protein>
<dbReference type="InterPro" id="IPR015943">
    <property type="entry name" value="WD40/YVTN_repeat-like_dom_sf"/>
</dbReference>
<keyword evidence="3" id="KW-0808">Transferase</keyword>
<feature type="region of interest" description="Disordered" evidence="1">
    <location>
        <begin position="155"/>
        <end position="209"/>
    </location>
</feature>
<dbReference type="GO" id="GO:0016301">
    <property type="term" value="F:kinase activity"/>
    <property type="evidence" value="ECO:0007669"/>
    <property type="project" value="UniProtKB-KW"/>
</dbReference>
<dbReference type="InterPro" id="IPR011009">
    <property type="entry name" value="Kinase-like_dom_sf"/>
</dbReference>
<feature type="compositionally biased region" description="Low complexity" evidence="1">
    <location>
        <begin position="192"/>
        <end position="209"/>
    </location>
</feature>
<feature type="compositionally biased region" description="Low complexity" evidence="1">
    <location>
        <begin position="155"/>
        <end position="169"/>
    </location>
</feature>
<comment type="caution">
    <text evidence="3">The sequence shown here is derived from an EMBL/GenBank/DDBJ whole genome shotgun (WGS) entry which is preliminary data.</text>
</comment>
<dbReference type="InterPro" id="IPR002372">
    <property type="entry name" value="PQQ_rpt_dom"/>
</dbReference>
<dbReference type="EMBL" id="JAIBOA010000027">
    <property type="protein sequence ID" value="MBW8486845.1"/>
    <property type="molecule type" value="Genomic_DNA"/>
</dbReference>